<reference evidence="2" key="1">
    <citation type="journal article" date="2011" name="PLoS Biol.">
        <title>Gene gain and loss during evolution of obligate parasitism in the white rust pathogen of Arabidopsis thaliana.</title>
        <authorList>
            <person name="Kemen E."/>
            <person name="Gardiner A."/>
            <person name="Schultz-Larsen T."/>
            <person name="Kemen A.C."/>
            <person name="Balmuth A.L."/>
            <person name="Robert-Seilaniantz A."/>
            <person name="Bailey K."/>
            <person name="Holub E."/>
            <person name="Studholme D.J."/>
            <person name="Maclean D."/>
            <person name="Jones J.D."/>
        </authorList>
    </citation>
    <scope>NUCLEOTIDE SEQUENCE</scope>
</reference>
<dbReference type="AlphaFoldDB" id="F0WZI4"/>
<organism evidence="2">
    <name type="scientific">Albugo laibachii Nc14</name>
    <dbReference type="NCBI Taxonomy" id="890382"/>
    <lineage>
        <taxon>Eukaryota</taxon>
        <taxon>Sar</taxon>
        <taxon>Stramenopiles</taxon>
        <taxon>Oomycota</taxon>
        <taxon>Peronosporomycetes</taxon>
        <taxon>Albuginales</taxon>
        <taxon>Albuginaceae</taxon>
        <taxon>Albugo</taxon>
    </lineage>
</organism>
<dbReference type="Pfam" id="PF07727">
    <property type="entry name" value="RVT_2"/>
    <property type="match status" value="1"/>
</dbReference>
<evidence type="ECO:0000259" key="1">
    <source>
        <dbReference type="Pfam" id="PF07727"/>
    </source>
</evidence>
<feature type="domain" description="Reverse transcriptase Ty1/copia-type" evidence="1">
    <location>
        <begin position="7"/>
        <end position="146"/>
    </location>
</feature>
<sequence>MLAKRWDVPARHVDMLYAYVKADKAKQVDIYLRIPQGIFITQEDVWKLGVTRKADMALQLKKSLYGLNQAGGLWIQLLHTKMEKNGFDRCATVMCLYYKRVVGKMAIVAVYVGDLLVTLSTARLLKEFFSTMGMLSIKDLGDVRNFCAR</sequence>
<proteinExistence type="predicted"/>
<reference evidence="2" key="2">
    <citation type="submission" date="2011-02" db="EMBL/GenBank/DDBJ databases">
        <authorList>
            <person name="MacLean D."/>
        </authorList>
    </citation>
    <scope>NUCLEOTIDE SEQUENCE</scope>
</reference>
<evidence type="ECO:0000313" key="2">
    <source>
        <dbReference type="EMBL" id="CCA26908.1"/>
    </source>
</evidence>
<dbReference type="InterPro" id="IPR013103">
    <property type="entry name" value="RVT_2"/>
</dbReference>
<dbReference type="EMBL" id="FR824472">
    <property type="protein sequence ID" value="CCA26908.1"/>
    <property type="molecule type" value="Genomic_DNA"/>
</dbReference>
<gene>
    <name evidence="2" type="primary">AlNc14C429G11576</name>
    <name evidence="2" type="ORF">ALNC14_130520</name>
</gene>
<dbReference type="GO" id="GO:0008233">
    <property type="term" value="F:peptidase activity"/>
    <property type="evidence" value="ECO:0007669"/>
    <property type="project" value="UniProtKB-KW"/>
</dbReference>
<keyword evidence="2" id="KW-0645">Protease</keyword>
<dbReference type="GO" id="GO:0006508">
    <property type="term" value="P:proteolysis"/>
    <property type="evidence" value="ECO:0007669"/>
    <property type="project" value="UniProtKB-KW"/>
</dbReference>
<dbReference type="HOGENOM" id="CLU_001650_10_2_1"/>
<protein>
    <submittedName>
        <fullName evidence="2">PREDICTED: GagproteaseintegraseRTRNaseH polyproteinlike putative</fullName>
    </submittedName>
</protein>
<name>F0WZI4_9STRA</name>
<accession>F0WZI4</accession>
<keyword evidence="2" id="KW-0378">Hydrolase</keyword>